<proteinExistence type="predicted"/>
<dbReference type="GO" id="GO:0042910">
    <property type="term" value="F:xenobiotic transmembrane transporter activity"/>
    <property type="evidence" value="ECO:0007669"/>
    <property type="project" value="TreeGrafter"/>
</dbReference>
<feature type="transmembrane region" description="Helical" evidence="8">
    <location>
        <begin position="463"/>
        <end position="490"/>
    </location>
</feature>
<dbReference type="SUPFAM" id="SSF82693">
    <property type="entry name" value="Multidrug efflux transporter AcrB pore domain, PN1, PN2, PC1 and PC2 subdomains"/>
    <property type="match status" value="3"/>
</dbReference>
<keyword evidence="2" id="KW-0813">Transport</keyword>
<organism evidence="9 10">
    <name type="scientific">Oceanibaculum indicum P24</name>
    <dbReference type="NCBI Taxonomy" id="1207063"/>
    <lineage>
        <taxon>Bacteria</taxon>
        <taxon>Pseudomonadati</taxon>
        <taxon>Pseudomonadota</taxon>
        <taxon>Alphaproteobacteria</taxon>
        <taxon>Rhodospirillales</taxon>
        <taxon>Oceanibaculaceae</taxon>
        <taxon>Oceanibaculum</taxon>
    </lineage>
</organism>
<gene>
    <name evidence="9" type="ORF">P24_10056</name>
</gene>
<evidence type="ECO:0000256" key="6">
    <source>
        <dbReference type="ARBA" id="ARBA00022989"/>
    </source>
</evidence>
<evidence type="ECO:0000313" key="10">
    <source>
        <dbReference type="Proteomes" id="UP000006746"/>
    </source>
</evidence>
<protein>
    <submittedName>
        <fullName evidence="9">RND efflux transporter, permease</fullName>
    </submittedName>
</protein>
<evidence type="ECO:0000256" key="8">
    <source>
        <dbReference type="SAM" id="Phobius"/>
    </source>
</evidence>
<reference evidence="9 10" key="1">
    <citation type="journal article" date="2012" name="J. Bacteriol.">
        <title>Genome Sequence of Oceanibaculum indicum Type Strain P24.</title>
        <authorList>
            <person name="Lai Q."/>
            <person name="Shao Z."/>
        </authorList>
    </citation>
    <scope>NUCLEOTIDE SEQUENCE [LARGE SCALE GENOMIC DNA]</scope>
    <source>
        <strain evidence="9 10">P24</strain>
    </source>
</reference>
<keyword evidence="10" id="KW-1185">Reference proteome</keyword>
<dbReference type="PANTHER" id="PTHR32063">
    <property type="match status" value="1"/>
</dbReference>
<dbReference type="Pfam" id="PF00873">
    <property type="entry name" value="ACR_tran"/>
    <property type="match status" value="1"/>
</dbReference>
<dbReference type="AlphaFoldDB" id="K2IYK8"/>
<dbReference type="Gene3D" id="3.30.2090.10">
    <property type="entry name" value="Multidrug efflux transporter AcrB TolC docking domain, DN and DC subdomains"/>
    <property type="match status" value="2"/>
</dbReference>
<dbReference type="PANTHER" id="PTHR32063:SF34">
    <property type="entry name" value="MULTIDRUG RESISTANCE PROTEIN MDTC"/>
    <property type="match status" value="1"/>
</dbReference>
<dbReference type="Gene3D" id="3.30.70.1320">
    <property type="entry name" value="Multidrug efflux transporter AcrB pore domain like"/>
    <property type="match status" value="1"/>
</dbReference>
<evidence type="ECO:0000256" key="5">
    <source>
        <dbReference type="ARBA" id="ARBA00022692"/>
    </source>
</evidence>
<feature type="transmembrane region" description="Helical" evidence="8">
    <location>
        <begin position="985"/>
        <end position="1011"/>
    </location>
</feature>
<dbReference type="Gene3D" id="3.30.70.1430">
    <property type="entry name" value="Multidrug efflux transporter AcrB pore domain"/>
    <property type="match status" value="2"/>
</dbReference>
<evidence type="ECO:0000256" key="3">
    <source>
        <dbReference type="ARBA" id="ARBA00022475"/>
    </source>
</evidence>
<dbReference type="FunFam" id="3.30.70.1430:FF:000001">
    <property type="entry name" value="Efflux pump membrane transporter"/>
    <property type="match status" value="1"/>
</dbReference>
<keyword evidence="7 8" id="KW-0472">Membrane</keyword>
<dbReference type="SUPFAM" id="SSF82714">
    <property type="entry name" value="Multidrug efflux transporter AcrB TolC docking domain, DN and DC subdomains"/>
    <property type="match status" value="2"/>
</dbReference>
<keyword evidence="6 8" id="KW-1133">Transmembrane helix</keyword>
<evidence type="ECO:0000256" key="7">
    <source>
        <dbReference type="ARBA" id="ARBA00023136"/>
    </source>
</evidence>
<name>K2IYK8_9PROT</name>
<feature type="transmembrane region" description="Helical" evidence="8">
    <location>
        <begin position="431"/>
        <end position="451"/>
    </location>
</feature>
<dbReference type="SUPFAM" id="SSF82866">
    <property type="entry name" value="Multidrug efflux transporter AcrB transmembrane domain"/>
    <property type="match status" value="2"/>
</dbReference>
<dbReference type="Proteomes" id="UP000006746">
    <property type="component" value="Unassembled WGS sequence"/>
</dbReference>
<dbReference type="InterPro" id="IPR001036">
    <property type="entry name" value="Acrflvin-R"/>
</dbReference>
<dbReference type="Gene3D" id="1.20.1640.10">
    <property type="entry name" value="Multidrug efflux transporter AcrB transmembrane domain"/>
    <property type="match status" value="2"/>
</dbReference>
<evidence type="ECO:0000256" key="2">
    <source>
        <dbReference type="ARBA" id="ARBA00022448"/>
    </source>
</evidence>
<dbReference type="RefSeq" id="WP_008944618.1">
    <property type="nucleotide sequence ID" value="NZ_AMRL01000011.1"/>
</dbReference>
<comment type="caution">
    <text evidence="9">The sequence shown here is derived from an EMBL/GenBank/DDBJ whole genome shotgun (WGS) entry which is preliminary data.</text>
</comment>
<dbReference type="FunFam" id="1.20.1640.10:FF:000001">
    <property type="entry name" value="Efflux pump membrane transporter"/>
    <property type="match status" value="1"/>
</dbReference>
<dbReference type="PRINTS" id="PR00702">
    <property type="entry name" value="ACRIFLAVINRP"/>
</dbReference>
<dbReference type="STRING" id="1207063.P24_10056"/>
<accession>K2IYK8</accession>
<feature type="transmembrane region" description="Helical" evidence="8">
    <location>
        <begin position="360"/>
        <end position="381"/>
    </location>
</feature>
<evidence type="ECO:0000256" key="1">
    <source>
        <dbReference type="ARBA" id="ARBA00004429"/>
    </source>
</evidence>
<sequence>MNIAQPFIRRPVGTSLMALALLLVGVLAWRLLPVSPLPQVDFPSIVVSASLPGASPESMAATVATPLERALGSIDGITALTSSSAQGTTRINLQFELGRDIHDAARDVQAAINTVRNQLPSGMPGLPTYRKINPSQAPIMALAVSSPNLSQGQIYDVASTILAQKIAQISGVGEVSLGGASLPAVRVQLNPGMLAHYGIALDEVRTAIAQTNPTRPLGLVEEGERRWQITISEPLRQAADYAPLIIRWQDGAAVRLQDVASVTDSVENRYRSGFHNDQTAVIMTVSRQSGANIVETIDAINERLPELRALLPADASLTVVMDRSPGIRATLKEAQLTLLLSSALVVLVVFLFLGSVRTALIPSIAIPVSLIGACAIIYLYGFSLNNLSLMALIVAAGLVVDDAIVVLENIQRHIEGGLSPYRAALRGAQEVNFTLLAMNFSLVLVFLSILFMGGLIQRLFREFSITLVAAVLISLLLSVTLTPAMCAHLLRRRVERQAGWLSRATGRLFADVRSLYADSLAWTLRHGVVVLLMLGAVIGLNIYLYISIPKGLLPQQSTSQIRGFVRGDDGFSFQVMQPKIEAYRRLLLADPAVSDVAGTSGDNGGVSNASLTVQLKPLTERGGLSAQQVINRIRRNVPPVPGGLLILYADQDIRLGFSFNQSDSELVLMADDIALLQRWAQRASEAMQSMPELVDVSAEGDKGTQQVILDIDREAARRLGINMQTITGILGNSFSQRQVATLYDDQNQYRVVMELMPGYTARPTVLDQLQAITADGARVPLSSFSSYRYGLADDRIYHDSQFAAASIGYSLAPGVTTQQAQEAIDRMLAEILLPTEVQARTGGRSRGFQESVQAQPLLIAGVLLAVYLLLGVLYESTLHPLTILSTLPSAGIGALLALRGSNMEFTLIALLGLFLLIGIVMKNAILMVDFALERQRRDGDSPFEAIHHAALLRLRPILMTNLAGLLGAVPLAAGLGEGAEMRQPLGIAIIGGLAVSQLLTLYTTPVVYLYFERLRQWSLRRFARTGFAS</sequence>
<dbReference type="GO" id="GO:0005886">
    <property type="term" value="C:plasma membrane"/>
    <property type="evidence" value="ECO:0007669"/>
    <property type="project" value="UniProtKB-SubCell"/>
</dbReference>
<dbReference type="EMBL" id="AMRL01000011">
    <property type="protein sequence ID" value="EKE75556.1"/>
    <property type="molecule type" value="Genomic_DNA"/>
</dbReference>
<feature type="transmembrane region" description="Helical" evidence="8">
    <location>
        <begin position="952"/>
        <end position="973"/>
    </location>
</feature>
<evidence type="ECO:0000313" key="9">
    <source>
        <dbReference type="EMBL" id="EKE75556.1"/>
    </source>
</evidence>
<feature type="transmembrane region" description="Helical" evidence="8">
    <location>
        <begin position="528"/>
        <end position="546"/>
    </location>
</feature>
<comment type="subcellular location">
    <subcellularLocation>
        <location evidence="1">Cell inner membrane</location>
        <topology evidence="1">Multi-pass membrane protein</topology>
    </subcellularLocation>
</comment>
<keyword evidence="3" id="KW-1003">Cell membrane</keyword>
<keyword evidence="5 8" id="KW-0812">Transmembrane</keyword>
<feature type="transmembrane region" description="Helical" evidence="8">
    <location>
        <begin position="905"/>
        <end position="932"/>
    </location>
</feature>
<dbReference type="Gene3D" id="3.30.70.1440">
    <property type="entry name" value="Multidrug efflux transporter AcrB pore domain"/>
    <property type="match status" value="1"/>
</dbReference>
<feature type="transmembrane region" description="Helical" evidence="8">
    <location>
        <begin position="881"/>
        <end position="899"/>
    </location>
</feature>
<keyword evidence="4" id="KW-0997">Cell inner membrane</keyword>
<dbReference type="PATRIC" id="fig|1207063.3.peg.2034"/>
<dbReference type="eggNOG" id="COG0841">
    <property type="taxonomic scope" value="Bacteria"/>
</dbReference>
<evidence type="ECO:0000256" key="4">
    <source>
        <dbReference type="ARBA" id="ARBA00022519"/>
    </source>
</evidence>
<feature type="transmembrane region" description="Helical" evidence="8">
    <location>
        <begin position="334"/>
        <end position="353"/>
    </location>
</feature>
<feature type="transmembrane region" description="Helical" evidence="8">
    <location>
        <begin position="854"/>
        <end position="874"/>
    </location>
</feature>
<feature type="transmembrane region" description="Helical" evidence="8">
    <location>
        <begin position="387"/>
        <end position="410"/>
    </location>
</feature>
<dbReference type="InterPro" id="IPR027463">
    <property type="entry name" value="AcrB_DN_DC_subdom"/>
</dbReference>